<evidence type="ECO:0000313" key="11">
    <source>
        <dbReference type="EMBL" id="EKF84915.1"/>
    </source>
</evidence>
<feature type="domain" description="Histidine kinase" evidence="9">
    <location>
        <begin position="100"/>
        <end position="292"/>
    </location>
</feature>
<keyword evidence="12" id="KW-1185">Reference proteome</keyword>
<keyword evidence="5" id="KW-0547">Nucleotide-binding</keyword>
<keyword evidence="6 11" id="KW-0418">Kinase</keyword>
<evidence type="ECO:0000256" key="3">
    <source>
        <dbReference type="ARBA" id="ARBA00022553"/>
    </source>
</evidence>
<evidence type="ECO:0000256" key="5">
    <source>
        <dbReference type="ARBA" id="ARBA00022741"/>
    </source>
</evidence>
<sequence>MEYIKGLTFTELGLFHPEDKINSRQEIIKRIIESNPEEPFIMRFIDKNGKTHCCQTHLVPIKVEENLIGYQGVGHDITELKMTEEKLKNSLAEKETLLREIHHRVKNNMQIISSLLSMETQYVKEEETVNVLKESQNRIRSMAMVHEKLYQSQDLTNINIHDYILSLVNDLFYSYHIQKDQITLVTDVDDIKLNLETAMPCGLIICELVSNSLKNAFPERQKGKVEIILKLIGEMRHLTISDNGIGLPSKDYLNEETLGLQLVHNLTNQLDGTIKLDLKQGTQFEIIFQEAEYKTRT</sequence>
<evidence type="ECO:0000259" key="10">
    <source>
        <dbReference type="PROSITE" id="PS50113"/>
    </source>
</evidence>
<evidence type="ECO:0000256" key="4">
    <source>
        <dbReference type="ARBA" id="ARBA00022679"/>
    </source>
</evidence>
<dbReference type="InterPro" id="IPR005467">
    <property type="entry name" value="His_kinase_dom"/>
</dbReference>
<dbReference type="EC" id="2.7.13.3" evidence="2"/>
<dbReference type="EMBL" id="AMPO01000011">
    <property type="protein sequence ID" value="EKF84915.1"/>
    <property type="molecule type" value="Genomic_DNA"/>
</dbReference>
<dbReference type="Gene3D" id="3.30.565.10">
    <property type="entry name" value="Histidine kinase-like ATPase, C-terminal domain"/>
    <property type="match status" value="1"/>
</dbReference>
<comment type="caution">
    <text evidence="11">The sequence shown here is derived from an EMBL/GenBank/DDBJ whole genome shotgun (WGS) entry which is preliminary data.</text>
</comment>
<proteinExistence type="predicted"/>
<keyword evidence="8" id="KW-0843">Virulence</keyword>
<keyword evidence="7" id="KW-0067">ATP-binding</keyword>
<accession>K2RQA5</accession>
<dbReference type="InterPro" id="IPR003594">
    <property type="entry name" value="HATPase_dom"/>
</dbReference>
<evidence type="ECO:0000313" key="12">
    <source>
        <dbReference type="Proteomes" id="UP000007360"/>
    </source>
</evidence>
<comment type="catalytic activity">
    <reaction evidence="1">
        <text>ATP + protein L-histidine = ADP + protein N-phospho-L-histidine.</text>
        <dbReference type="EC" id="2.7.13.3"/>
    </reaction>
</comment>
<dbReference type="NCBIfam" id="TIGR00229">
    <property type="entry name" value="sensory_box"/>
    <property type="match status" value="1"/>
</dbReference>
<keyword evidence="3" id="KW-0597">Phosphoprotein</keyword>
<evidence type="ECO:0000256" key="7">
    <source>
        <dbReference type="ARBA" id="ARBA00022840"/>
    </source>
</evidence>
<dbReference type="AlphaFoldDB" id="K2RQA5"/>
<evidence type="ECO:0000256" key="8">
    <source>
        <dbReference type="ARBA" id="ARBA00023026"/>
    </source>
</evidence>
<dbReference type="GO" id="GO:0004673">
    <property type="term" value="F:protein histidine kinase activity"/>
    <property type="evidence" value="ECO:0007669"/>
    <property type="project" value="UniProtKB-EC"/>
</dbReference>
<dbReference type="InterPro" id="IPR000700">
    <property type="entry name" value="PAS-assoc_C"/>
</dbReference>
<dbReference type="PANTHER" id="PTHR41523">
    <property type="entry name" value="TWO-COMPONENT SYSTEM SENSOR PROTEIN"/>
    <property type="match status" value="1"/>
</dbReference>
<dbReference type="Pfam" id="PF07568">
    <property type="entry name" value="HisKA_2"/>
    <property type="match status" value="1"/>
</dbReference>
<keyword evidence="4" id="KW-0808">Transferase</keyword>
<dbReference type="OrthoDB" id="8127at2157"/>
<evidence type="ECO:0000256" key="2">
    <source>
        <dbReference type="ARBA" id="ARBA00012438"/>
    </source>
</evidence>
<evidence type="ECO:0000259" key="9">
    <source>
        <dbReference type="PROSITE" id="PS50109"/>
    </source>
</evidence>
<dbReference type="InterPro" id="IPR000014">
    <property type="entry name" value="PAS"/>
</dbReference>
<dbReference type="PANTHER" id="PTHR41523:SF8">
    <property type="entry name" value="ETHYLENE RESPONSE SENSOR PROTEIN"/>
    <property type="match status" value="1"/>
</dbReference>
<reference evidence="11 12" key="1">
    <citation type="journal article" date="2012" name="J. Bacteriol.">
        <title>Draft genome sequence of Methanobacterium formicicum DSM 3637, an archaebacterium isolated from the methane producer amoeba Pelomyxa palustris.</title>
        <authorList>
            <person name="Gutierrez G."/>
        </authorList>
    </citation>
    <scope>NUCLEOTIDE SEQUENCE [LARGE SCALE GENOMIC DNA]</scope>
    <source>
        <strain evidence="12">DSM 3637 / PP1</strain>
    </source>
</reference>
<dbReference type="PATRIC" id="fig|1204725.3.peg.2206"/>
<evidence type="ECO:0000256" key="6">
    <source>
        <dbReference type="ARBA" id="ARBA00022777"/>
    </source>
</evidence>
<dbReference type="SUPFAM" id="SSF55785">
    <property type="entry name" value="PYP-like sensor domain (PAS domain)"/>
    <property type="match status" value="1"/>
</dbReference>
<evidence type="ECO:0000256" key="1">
    <source>
        <dbReference type="ARBA" id="ARBA00000085"/>
    </source>
</evidence>
<dbReference type="Pfam" id="PF02518">
    <property type="entry name" value="HATPase_c"/>
    <property type="match status" value="1"/>
</dbReference>
<dbReference type="InterPro" id="IPR011495">
    <property type="entry name" value="Sig_transdc_His_kin_sub2_dim/P"/>
</dbReference>
<dbReference type="Gene3D" id="3.30.450.20">
    <property type="entry name" value="PAS domain"/>
    <property type="match status" value="1"/>
</dbReference>
<organism evidence="11 12">
    <name type="scientific">Methanobacterium formicicum (strain DSM 3637 / PP1)</name>
    <dbReference type="NCBI Taxonomy" id="1204725"/>
    <lineage>
        <taxon>Archaea</taxon>
        <taxon>Methanobacteriati</taxon>
        <taxon>Methanobacteriota</taxon>
        <taxon>Methanomada group</taxon>
        <taxon>Methanobacteria</taxon>
        <taxon>Methanobacteriales</taxon>
        <taxon>Methanobacteriaceae</taxon>
        <taxon>Methanobacterium</taxon>
    </lineage>
</organism>
<dbReference type="PROSITE" id="PS50113">
    <property type="entry name" value="PAC"/>
    <property type="match status" value="1"/>
</dbReference>
<dbReference type="InterPro" id="IPR035965">
    <property type="entry name" value="PAS-like_dom_sf"/>
</dbReference>
<dbReference type="GO" id="GO:0005524">
    <property type="term" value="F:ATP binding"/>
    <property type="evidence" value="ECO:0007669"/>
    <property type="project" value="UniProtKB-KW"/>
</dbReference>
<dbReference type="Proteomes" id="UP000007360">
    <property type="component" value="Unassembled WGS sequence"/>
</dbReference>
<dbReference type="RefSeq" id="WP_004031671.1">
    <property type="nucleotide sequence ID" value="NZ_AMPO01000011.1"/>
</dbReference>
<gene>
    <name evidence="11" type="ORF">A994_10977</name>
</gene>
<name>K2RQA5_METFP</name>
<dbReference type="SMART" id="SM00387">
    <property type="entry name" value="HATPase_c"/>
    <property type="match status" value="1"/>
</dbReference>
<protein>
    <recommendedName>
        <fullName evidence="2">histidine kinase</fullName>
        <ecNumber evidence="2">2.7.13.3</ecNumber>
    </recommendedName>
</protein>
<feature type="domain" description="PAC" evidence="10">
    <location>
        <begin position="38"/>
        <end position="89"/>
    </location>
</feature>
<dbReference type="CDD" id="cd00130">
    <property type="entry name" value="PAS"/>
    <property type="match status" value="1"/>
</dbReference>
<dbReference type="PROSITE" id="PS50109">
    <property type="entry name" value="HIS_KIN"/>
    <property type="match status" value="1"/>
</dbReference>
<dbReference type="InterPro" id="IPR036890">
    <property type="entry name" value="HATPase_C_sf"/>
</dbReference>
<dbReference type="SUPFAM" id="SSF55874">
    <property type="entry name" value="ATPase domain of HSP90 chaperone/DNA topoisomerase II/histidine kinase"/>
    <property type="match status" value="1"/>
</dbReference>